<feature type="compositionally biased region" description="Polar residues" evidence="8">
    <location>
        <begin position="847"/>
        <end position="860"/>
    </location>
</feature>
<dbReference type="GO" id="GO:0004843">
    <property type="term" value="F:cysteine-type deubiquitinase activity"/>
    <property type="evidence" value="ECO:0007669"/>
    <property type="project" value="InterPro"/>
</dbReference>
<sequence length="1584" mass="173846">MSLSGCRIVVDHAAKLRTHVDDDDDDNPTMTAVLIVFGGSGCSGSDRWMCNTHAHTRTFFAAVRRRRRRRRWRRQAGKMTTTPRRLRLTIIMRASRRSPSTTTADLTDNCPDPWSSHLQLTLTECVNEPTDHLSRNTLVSTFPQLSASRLTPAFSPSRRHPAFLHPPKLRLLLLLPPPPPPATISQPLPSSAFLPLCARAREIDSTKRNKGDSGPRPCRLANALLPGRREIKSPPPSLLPLSPSPPLSSPPPFSLSLSSSTPSVTRRRVSYPNPPLRRRRRRLLLLPLPRLLATGRRRVTMPDKSATVVSYAAGASLAAVALIYVFGPTFTIDHDSTAGSRKKTIVGLRNQANDCFINSVLQTLAGLGDLRVYLIRETHRRRIEDPAVYANLVQPLSGSRLEQWRLQGLQDGLVTQGLKDMLDALNERPIAKKAISPFQFVRVLETAFRQRISRQQQDAQEFLQIVAERLKDEYHAAQRARFHARKHGVSPNGTPATNGNGDATKDDRDKSAAATAANGETNGESNDEKGSDGESAEPDAQEIRDALGNAQVPLELEEGFPMEGKYESHLECQTCRYKTKPREETFCTITLAVPHVSSTSLNACFDGIFKTEYIDDFKCEMCRLVQTKANLEHEAAVSTSESFKAQARENIEKLQFAIETDPENPPEGVELGDIRYAPKRKIAKTTRMTIFPKVLAIHLSRSIYGVGQMTQKNSAKVAFPEQLPLGGLMDQHKYKLLGIITHRGGHNSGHYEAFRRQNQVLPYHNTNTFQQSDVYSKTPTPISTPEINPRQGASPAISTPDLLSMSPAANSSTPSFDSLPVPPRSVPAERSTAPATPVNGRDKDGDTSSLRSVAASTRSAISRLASPKSNGDGAASPGGLRSAAAKSAKKRKVASDKWWRVSDEKVREAKTSEVLGMQREVYLLFYELENGHSAAAPLCSPWREPEAAHATGDLGREALALAWYLKVSEPRDGSSTGGCHVANLGTLDITHLDSDRGPDAGGRNWPAQRPSSSRRRRNSDRKSPSPCRRSHWAAPSRFSRPSLPPRGPTGAQRPLGLGPSHRAFASANEVFRPSPCPRASLPACLPVCLPRAILHPPTHPVRRPGMGLLSAAFCFAMYKLPRRARRRLGLAALLLALALSVCYLALPPDAGVRLALGFNASRAANYLRGKATGRDAWLRGPARHRVDLRSEVGYLIKTGYGTRHRVPAQLEALARAGSGTGGVLGDEGRGFLVVGDWTTVNETDSKRMGVEVHDAIRMVMETKIDDAHAEHQRFAKYRTLQGAVAAGDEEKALELGRSYGWELDALKFIMGLEFAHMRLPHKKWYIILDDDTYVVKESLELLLSHLDPREPQYIGNAVGDWRGRFAHGGSAVLLSGAAMKALFDRRDVVAAAYRESLDETWGDRLVATTLQKVGVILDERYCHYFNGEAPRVTRIRADRVCSPIVSFHGLRAEGAMTETGRLFAGVAGPVVWGQLWELYGRRTGAAGGAGAGSGTGSGSRDHVGPRDDRVKTWKGVRDEAECERRCDKNGWCLAWTHDAGAGECHGSPWMVVGGEDQSGDGRATSSGINWKRMKPLMEQCQLAV</sequence>
<dbReference type="Gene3D" id="3.90.70.10">
    <property type="entry name" value="Cysteine proteinases"/>
    <property type="match status" value="1"/>
</dbReference>
<dbReference type="PROSITE" id="PS00972">
    <property type="entry name" value="USP_1"/>
    <property type="match status" value="1"/>
</dbReference>
<keyword evidence="10" id="KW-0378">Hydrolase</keyword>
<feature type="region of interest" description="Disordered" evidence="8">
    <location>
        <begin position="768"/>
        <end position="888"/>
    </location>
</feature>
<gene>
    <name evidence="10" type="ORF">PCL_07567</name>
</gene>
<evidence type="ECO:0000313" key="11">
    <source>
        <dbReference type="Proteomes" id="UP000245956"/>
    </source>
</evidence>
<dbReference type="SUPFAM" id="SSF54001">
    <property type="entry name" value="Cysteine proteinases"/>
    <property type="match status" value="1"/>
</dbReference>
<dbReference type="InterPro" id="IPR050164">
    <property type="entry name" value="Peptidase_C19"/>
</dbReference>
<keyword evidence="7" id="KW-0472">Membrane</keyword>
<comment type="caution">
    <text evidence="10">The sequence shown here is derived from an EMBL/GenBank/DDBJ whole genome shotgun (WGS) entry which is preliminary data.</text>
</comment>
<dbReference type="GO" id="GO:0016020">
    <property type="term" value="C:membrane"/>
    <property type="evidence" value="ECO:0007669"/>
    <property type="project" value="UniProtKB-SubCell"/>
</dbReference>
<reference evidence="10 11" key="1">
    <citation type="journal article" date="2016" name="Front. Microbiol.">
        <title>Genome and transcriptome sequences reveal the specific parasitism of the nematophagous Purpureocillium lilacinum 36-1.</title>
        <authorList>
            <person name="Xie J."/>
            <person name="Li S."/>
            <person name="Mo C."/>
            <person name="Xiao X."/>
            <person name="Peng D."/>
            <person name="Wang G."/>
            <person name="Xiao Y."/>
        </authorList>
    </citation>
    <scope>NUCLEOTIDE SEQUENCE [LARGE SCALE GENOMIC DNA]</scope>
    <source>
        <strain evidence="10 11">36-1</strain>
    </source>
</reference>
<feature type="compositionally biased region" description="Low complexity" evidence="8">
    <location>
        <begin position="512"/>
        <end position="524"/>
    </location>
</feature>
<dbReference type="PROSITE" id="PS00973">
    <property type="entry name" value="USP_2"/>
    <property type="match status" value="1"/>
</dbReference>
<dbReference type="InterPro" id="IPR028889">
    <property type="entry name" value="USP"/>
</dbReference>
<dbReference type="Gene3D" id="3.90.550.50">
    <property type="match status" value="1"/>
</dbReference>
<feature type="compositionally biased region" description="Polar residues" evidence="8">
    <location>
        <begin position="768"/>
        <end position="786"/>
    </location>
</feature>
<feature type="region of interest" description="Disordered" evidence="8">
    <location>
        <begin position="482"/>
        <end position="539"/>
    </location>
</feature>
<evidence type="ECO:0000256" key="3">
    <source>
        <dbReference type="ARBA" id="ARBA00022679"/>
    </source>
</evidence>
<dbReference type="PANTHER" id="PTHR24006:SF904">
    <property type="entry name" value="UBIQUITIN CARBOXYL-TERMINAL HYDROLASE 16"/>
    <property type="match status" value="1"/>
</dbReference>
<feature type="compositionally biased region" description="Polar residues" evidence="8">
    <location>
        <begin position="491"/>
        <end position="501"/>
    </location>
</feature>
<dbReference type="InterPro" id="IPR003378">
    <property type="entry name" value="Fringe-like_glycosylTrfase"/>
</dbReference>
<accession>A0A2U3EIE0</accession>
<name>A0A2U3EIE0_PURLI</name>
<dbReference type="InterPro" id="IPR038765">
    <property type="entry name" value="Papain-like_cys_pep_sf"/>
</dbReference>
<proteinExistence type="predicted"/>
<keyword evidence="2" id="KW-0328">Glycosyltransferase</keyword>
<dbReference type="CDD" id="cd02662">
    <property type="entry name" value="Peptidase_C19F"/>
    <property type="match status" value="1"/>
</dbReference>
<dbReference type="Pfam" id="PF00443">
    <property type="entry name" value="UCH"/>
    <property type="match status" value="1"/>
</dbReference>
<feature type="compositionally biased region" description="Low complexity" evidence="8">
    <location>
        <begin position="254"/>
        <end position="263"/>
    </location>
</feature>
<feature type="compositionally biased region" description="Gly residues" evidence="8">
    <location>
        <begin position="1487"/>
        <end position="1497"/>
    </location>
</feature>
<dbReference type="GO" id="GO:0005829">
    <property type="term" value="C:cytosol"/>
    <property type="evidence" value="ECO:0007669"/>
    <property type="project" value="TreeGrafter"/>
</dbReference>
<evidence type="ECO:0000256" key="6">
    <source>
        <dbReference type="ARBA" id="ARBA00022989"/>
    </source>
</evidence>
<dbReference type="GO" id="GO:0016757">
    <property type="term" value="F:glycosyltransferase activity"/>
    <property type="evidence" value="ECO:0007669"/>
    <property type="project" value="UniProtKB-KW"/>
</dbReference>
<feature type="compositionally biased region" description="Basic and acidic residues" evidence="8">
    <location>
        <begin position="1499"/>
        <end position="1508"/>
    </location>
</feature>
<evidence type="ECO:0000256" key="7">
    <source>
        <dbReference type="ARBA" id="ARBA00023136"/>
    </source>
</evidence>
<evidence type="ECO:0000313" key="10">
    <source>
        <dbReference type="EMBL" id="PWI74253.1"/>
    </source>
</evidence>
<comment type="subcellular location">
    <subcellularLocation>
        <location evidence="1">Membrane</location>
        <topology evidence="1">Single-pass type II membrane protein</topology>
    </subcellularLocation>
</comment>
<dbReference type="InterPro" id="IPR001394">
    <property type="entry name" value="Peptidase_C19_UCH"/>
</dbReference>
<keyword evidence="6" id="KW-1133">Transmembrane helix</keyword>
<feature type="region of interest" description="Disordered" evidence="8">
    <location>
        <begin position="992"/>
        <end position="1059"/>
    </location>
</feature>
<dbReference type="PANTHER" id="PTHR24006">
    <property type="entry name" value="UBIQUITIN CARBOXYL-TERMINAL HYDROLASE"/>
    <property type="match status" value="1"/>
</dbReference>
<evidence type="ECO:0000256" key="2">
    <source>
        <dbReference type="ARBA" id="ARBA00022676"/>
    </source>
</evidence>
<feature type="region of interest" description="Disordered" evidence="8">
    <location>
        <begin position="1487"/>
        <end position="1508"/>
    </location>
</feature>
<evidence type="ECO:0000256" key="8">
    <source>
        <dbReference type="SAM" id="MobiDB-lite"/>
    </source>
</evidence>
<organism evidence="10 11">
    <name type="scientific">Purpureocillium lilacinum</name>
    <name type="common">Paecilomyces lilacinus</name>
    <dbReference type="NCBI Taxonomy" id="33203"/>
    <lineage>
        <taxon>Eukaryota</taxon>
        <taxon>Fungi</taxon>
        <taxon>Dikarya</taxon>
        <taxon>Ascomycota</taxon>
        <taxon>Pezizomycotina</taxon>
        <taxon>Sordariomycetes</taxon>
        <taxon>Hypocreomycetidae</taxon>
        <taxon>Hypocreales</taxon>
        <taxon>Ophiocordycipitaceae</taxon>
        <taxon>Purpureocillium</taxon>
    </lineage>
</organism>
<dbReference type="InterPro" id="IPR018200">
    <property type="entry name" value="USP_CS"/>
</dbReference>
<feature type="region of interest" description="Disordered" evidence="8">
    <location>
        <begin position="225"/>
        <end position="273"/>
    </location>
</feature>
<keyword evidence="5" id="KW-0735">Signal-anchor</keyword>
<keyword evidence="3" id="KW-0808">Transferase</keyword>
<dbReference type="PROSITE" id="PS50235">
    <property type="entry name" value="USP_3"/>
    <property type="match status" value="1"/>
</dbReference>
<dbReference type="Pfam" id="PF02434">
    <property type="entry name" value="Fringe"/>
    <property type="match status" value="1"/>
</dbReference>
<evidence type="ECO:0000259" key="9">
    <source>
        <dbReference type="PROSITE" id="PS50235"/>
    </source>
</evidence>
<keyword evidence="4" id="KW-0812">Transmembrane</keyword>
<evidence type="ECO:0000256" key="4">
    <source>
        <dbReference type="ARBA" id="ARBA00022692"/>
    </source>
</evidence>
<evidence type="ECO:0000256" key="1">
    <source>
        <dbReference type="ARBA" id="ARBA00004606"/>
    </source>
</evidence>
<feature type="compositionally biased region" description="Pro residues" evidence="8">
    <location>
        <begin position="233"/>
        <end position="253"/>
    </location>
</feature>
<dbReference type="Proteomes" id="UP000245956">
    <property type="component" value="Unassembled WGS sequence"/>
</dbReference>
<dbReference type="EMBL" id="LCWV01000003">
    <property type="protein sequence ID" value="PWI74253.1"/>
    <property type="molecule type" value="Genomic_DNA"/>
</dbReference>
<feature type="domain" description="USP" evidence="9">
    <location>
        <begin position="346"/>
        <end position="929"/>
    </location>
</feature>
<protein>
    <submittedName>
        <fullName evidence="10">Ubiquitin carboxyl-terminal hydrolase</fullName>
    </submittedName>
</protein>
<dbReference type="GO" id="GO:0005634">
    <property type="term" value="C:nucleus"/>
    <property type="evidence" value="ECO:0007669"/>
    <property type="project" value="TreeGrafter"/>
</dbReference>
<dbReference type="GO" id="GO:0016579">
    <property type="term" value="P:protein deubiquitination"/>
    <property type="evidence" value="ECO:0007669"/>
    <property type="project" value="InterPro"/>
</dbReference>
<evidence type="ECO:0000256" key="5">
    <source>
        <dbReference type="ARBA" id="ARBA00022968"/>
    </source>
</evidence>
<feature type="compositionally biased region" description="Polar residues" evidence="8">
    <location>
        <begin position="807"/>
        <end position="816"/>
    </location>
</feature>